<sequence length="321" mass="36966">MLDSSLEAPESSDVPFLQAQEAISNTHRARGRQLRPEFAHQCFRYICQNAGQLFDSEEFLQIDQNLLCELFNFDQLVISNEFAIWKAALRWADEKCRQNAIECSAENRRAALGPALFQIRFPLIPSEDFTRSIVPSGILIIEEFVGVYQFHCHPNLRSVPGLYPLKFPWHGRISDWNKSNGNRGTLAMEIEKFSEFAREKVGSFRISEVDVFINGLPWKIIVKKYITVKWMLFCLWCTAPKEDGDWSCKCSATLRIVSQKHGTEDLTRKYDRVFNNNSNTKGFLFITFPELMDPSKGFYDKNEDKVTLAIDLNVDKAQIGQ</sequence>
<accession>A0ABD2IGN7</accession>
<evidence type="ECO:0000313" key="3">
    <source>
        <dbReference type="EMBL" id="KAL3078286.1"/>
    </source>
</evidence>
<dbReference type="Proteomes" id="UP001620626">
    <property type="component" value="Unassembled WGS sequence"/>
</dbReference>
<evidence type="ECO:0000259" key="2">
    <source>
        <dbReference type="SMART" id="SM00875"/>
    </source>
</evidence>
<dbReference type="SMART" id="SM00875">
    <property type="entry name" value="BACK"/>
    <property type="match status" value="1"/>
</dbReference>
<dbReference type="Gene3D" id="2.60.210.10">
    <property type="entry name" value="Apoptosis, Tumor Necrosis Factor Receptor Associated Protein 2, Chain A"/>
    <property type="match status" value="1"/>
</dbReference>
<dbReference type="SMART" id="SM00061">
    <property type="entry name" value="MATH"/>
    <property type="match status" value="1"/>
</dbReference>
<dbReference type="EMBL" id="JBICBT010001210">
    <property type="protein sequence ID" value="KAL3078286.1"/>
    <property type="molecule type" value="Genomic_DNA"/>
</dbReference>
<dbReference type="SUPFAM" id="SSF49599">
    <property type="entry name" value="TRAF domain-like"/>
    <property type="match status" value="1"/>
</dbReference>
<feature type="domain" description="BACK" evidence="2">
    <location>
        <begin position="23"/>
        <end position="134"/>
    </location>
</feature>
<dbReference type="InterPro" id="IPR002083">
    <property type="entry name" value="MATH/TRAF_dom"/>
</dbReference>
<dbReference type="Gene3D" id="1.25.40.420">
    <property type="match status" value="1"/>
</dbReference>
<dbReference type="Pfam" id="PF07707">
    <property type="entry name" value="BACK"/>
    <property type="match status" value="1"/>
</dbReference>
<dbReference type="InterPro" id="IPR011705">
    <property type="entry name" value="BACK"/>
</dbReference>
<protein>
    <submittedName>
        <fullName evidence="3">Uncharacterized protein</fullName>
    </submittedName>
</protein>
<dbReference type="AlphaFoldDB" id="A0ABD2IGN7"/>
<feature type="domain" description="MATH" evidence="1">
    <location>
        <begin position="188"/>
        <end position="291"/>
    </location>
</feature>
<reference evidence="3 4" key="1">
    <citation type="submission" date="2024-10" db="EMBL/GenBank/DDBJ databases">
        <authorList>
            <person name="Kim D."/>
        </authorList>
    </citation>
    <scope>NUCLEOTIDE SEQUENCE [LARGE SCALE GENOMIC DNA]</scope>
    <source>
        <strain evidence="3">BH-2024</strain>
    </source>
</reference>
<dbReference type="PANTHER" id="PTHR45774">
    <property type="entry name" value="BTB/POZ DOMAIN-CONTAINING"/>
    <property type="match status" value="1"/>
</dbReference>
<proteinExistence type="predicted"/>
<name>A0ABD2IGN7_9BILA</name>
<dbReference type="InterPro" id="IPR008974">
    <property type="entry name" value="TRAF-like"/>
</dbReference>
<evidence type="ECO:0000259" key="1">
    <source>
        <dbReference type="SMART" id="SM00061"/>
    </source>
</evidence>
<gene>
    <name evidence="3" type="ORF">niasHT_032692</name>
</gene>
<evidence type="ECO:0000313" key="4">
    <source>
        <dbReference type="Proteomes" id="UP001620626"/>
    </source>
</evidence>
<dbReference type="Pfam" id="PF00917">
    <property type="entry name" value="MATH"/>
    <property type="match status" value="1"/>
</dbReference>
<comment type="caution">
    <text evidence="3">The sequence shown here is derived from an EMBL/GenBank/DDBJ whole genome shotgun (WGS) entry which is preliminary data.</text>
</comment>
<organism evidence="3 4">
    <name type="scientific">Heterodera trifolii</name>
    <dbReference type="NCBI Taxonomy" id="157864"/>
    <lineage>
        <taxon>Eukaryota</taxon>
        <taxon>Metazoa</taxon>
        <taxon>Ecdysozoa</taxon>
        <taxon>Nematoda</taxon>
        <taxon>Chromadorea</taxon>
        <taxon>Rhabditida</taxon>
        <taxon>Tylenchina</taxon>
        <taxon>Tylenchomorpha</taxon>
        <taxon>Tylenchoidea</taxon>
        <taxon>Heteroderidae</taxon>
        <taxon>Heteroderinae</taxon>
        <taxon>Heterodera</taxon>
    </lineage>
</organism>
<keyword evidence="4" id="KW-1185">Reference proteome</keyword>